<feature type="compositionally biased region" description="Polar residues" evidence="1">
    <location>
        <begin position="240"/>
        <end position="250"/>
    </location>
</feature>
<dbReference type="AlphaFoldDB" id="S3CUK0"/>
<evidence type="ECO:0000313" key="2">
    <source>
        <dbReference type="EMBL" id="EPE10403.1"/>
    </source>
</evidence>
<reference evidence="2 3" key="1">
    <citation type="journal article" date="2013" name="BMC Genomics">
        <title>The genome and transcriptome of the pine saprophyte Ophiostoma piceae, and a comparison with the bark beetle-associated pine pathogen Grosmannia clavigera.</title>
        <authorList>
            <person name="Haridas S."/>
            <person name="Wang Y."/>
            <person name="Lim L."/>
            <person name="Massoumi Alamouti S."/>
            <person name="Jackman S."/>
            <person name="Docking R."/>
            <person name="Robertson G."/>
            <person name="Birol I."/>
            <person name="Bohlmann J."/>
            <person name="Breuil C."/>
        </authorList>
    </citation>
    <scope>NUCLEOTIDE SEQUENCE [LARGE SCALE GENOMIC DNA]</scope>
    <source>
        <strain evidence="2 3">UAMH 11346</strain>
    </source>
</reference>
<dbReference type="OrthoDB" id="5216812at2759"/>
<feature type="compositionally biased region" description="Low complexity" evidence="1">
    <location>
        <begin position="39"/>
        <end position="49"/>
    </location>
</feature>
<evidence type="ECO:0000256" key="1">
    <source>
        <dbReference type="SAM" id="MobiDB-lite"/>
    </source>
</evidence>
<gene>
    <name evidence="2" type="ORF">F503_05498</name>
</gene>
<sequence length="456" mass="49832">MALPGGPWDLQEAITEQRTATRTATTPLTLHLAKIPAASAVPQSSSQRSLQHKAGLGKKLTSASSTATQPASHSLRIVQGEDVIKTIDIATLLAGDHEIRLVPPTRATILYSDPDQPSPLDGSGVFSRISTQADSQGESQARSQNAFLRLGLRCKTQFKTRNRSLSRTPSVPPNSAPPPPQSRSPYTEYDAPSTTPSQHHSPHSPAATFSSIGDISYHAEPYSPCPPAQRPPESARVESPYNTSVASNSSKRAHTELIKEAENHGDVRKRRRSAAMQDEAVPGQARRESSSMDPAASLWSNLINDEMALELQEARESPRRDESYHLLFKDTYPEHQAALMSRLESQAPHALPDSTPAKQSRVADMEAQTEEQFVEPEAAFFAGMELLQDLSILKDQMLKECMDATRRLGEGGFVEEEARLIAYYAIEFKTRFLETCSQKAEFFFKPTSIGAGGAGV</sequence>
<dbReference type="Proteomes" id="UP000016923">
    <property type="component" value="Unassembled WGS sequence"/>
</dbReference>
<dbReference type="STRING" id="1262450.S3CUK0"/>
<protein>
    <submittedName>
        <fullName evidence="2">Uncharacterized protein</fullName>
    </submittedName>
</protein>
<evidence type="ECO:0000313" key="3">
    <source>
        <dbReference type="Proteomes" id="UP000016923"/>
    </source>
</evidence>
<name>S3CUK0_OPHP1</name>
<feature type="region of interest" description="Disordered" evidence="1">
    <location>
        <begin position="110"/>
        <end position="142"/>
    </location>
</feature>
<feature type="compositionally biased region" description="Pro residues" evidence="1">
    <location>
        <begin position="170"/>
        <end position="182"/>
    </location>
</feature>
<dbReference type="EMBL" id="KE148146">
    <property type="protein sequence ID" value="EPE10403.1"/>
    <property type="molecule type" value="Genomic_DNA"/>
</dbReference>
<dbReference type="eggNOG" id="ENOG502RK89">
    <property type="taxonomic scope" value="Eukaryota"/>
</dbReference>
<feature type="compositionally biased region" description="Low complexity" evidence="1">
    <location>
        <begin position="61"/>
        <end position="72"/>
    </location>
</feature>
<dbReference type="VEuPathDB" id="FungiDB:F503_05498"/>
<feature type="compositionally biased region" description="Basic and acidic residues" evidence="1">
    <location>
        <begin position="253"/>
        <end position="266"/>
    </location>
</feature>
<feature type="compositionally biased region" description="Low complexity" evidence="1">
    <location>
        <begin position="191"/>
        <end position="208"/>
    </location>
</feature>
<keyword evidence="3" id="KW-1185">Reference proteome</keyword>
<dbReference type="HOGENOM" id="CLU_600055_0_0_1"/>
<accession>S3CUK0</accession>
<organism evidence="2 3">
    <name type="scientific">Ophiostoma piceae (strain UAMH 11346)</name>
    <name type="common">Sap stain fungus</name>
    <dbReference type="NCBI Taxonomy" id="1262450"/>
    <lineage>
        <taxon>Eukaryota</taxon>
        <taxon>Fungi</taxon>
        <taxon>Dikarya</taxon>
        <taxon>Ascomycota</taxon>
        <taxon>Pezizomycotina</taxon>
        <taxon>Sordariomycetes</taxon>
        <taxon>Sordariomycetidae</taxon>
        <taxon>Ophiostomatales</taxon>
        <taxon>Ophiostomataceae</taxon>
        <taxon>Ophiostoma</taxon>
    </lineage>
</organism>
<feature type="region of interest" description="Disordered" evidence="1">
    <location>
        <begin position="158"/>
        <end position="293"/>
    </location>
</feature>
<proteinExistence type="predicted"/>
<feature type="compositionally biased region" description="Polar residues" evidence="1">
    <location>
        <begin position="128"/>
        <end position="142"/>
    </location>
</feature>
<feature type="region of interest" description="Disordered" evidence="1">
    <location>
        <begin position="39"/>
        <end position="72"/>
    </location>
</feature>